<sequence length="76" mass="8682">MLIELMRKHIMSFRNLLTANYGRLAYTRSFLTIIISLTGSLLERGGHKYHFALGAVILRDGSAQRFLLVCYTATLY</sequence>
<dbReference type="GeneID" id="43668247"/>
<dbReference type="RefSeq" id="XP_031935678.1">
    <property type="nucleotide sequence ID" value="XM_032083556.1"/>
</dbReference>
<dbReference type="Proteomes" id="UP000325579">
    <property type="component" value="Unassembled WGS sequence"/>
</dbReference>
<keyword evidence="2" id="KW-1185">Reference proteome</keyword>
<organism evidence="1 2">
    <name type="scientific">Aspergillus pseudonomiae</name>
    <dbReference type="NCBI Taxonomy" id="1506151"/>
    <lineage>
        <taxon>Eukaryota</taxon>
        <taxon>Fungi</taxon>
        <taxon>Dikarya</taxon>
        <taxon>Ascomycota</taxon>
        <taxon>Pezizomycotina</taxon>
        <taxon>Eurotiomycetes</taxon>
        <taxon>Eurotiomycetidae</taxon>
        <taxon>Eurotiales</taxon>
        <taxon>Aspergillaceae</taxon>
        <taxon>Aspergillus</taxon>
        <taxon>Aspergillus subgen. Circumdati</taxon>
    </lineage>
</organism>
<reference evidence="1 2" key="1">
    <citation type="submission" date="2019-04" db="EMBL/GenBank/DDBJ databases">
        <authorList>
            <consortium name="DOE Joint Genome Institute"/>
            <person name="Mondo S."/>
            <person name="Kjaerbolling I."/>
            <person name="Vesth T."/>
            <person name="Frisvad J.C."/>
            <person name="Nybo J.L."/>
            <person name="Theobald S."/>
            <person name="Kildgaard S."/>
            <person name="Isbrandt T."/>
            <person name="Kuo A."/>
            <person name="Sato A."/>
            <person name="Lyhne E.K."/>
            <person name="Kogle M.E."/>
            <person name="Wiebenga A."/>
            <person name="Kun R.S."/>
            <person name="Lubbers R.J."/>
            <person name="Makela M.R."/>
            <person name="Barry K."/>
            <person name="Chovatia M."/>
            <person name="Clum A."/>
            <person name="Daum C."/>
            <person name="Haridas S."/>
            <person name="He G."/>
            <person name="LaButti K."/>
            <person name="Lipzen A."/>
            <person name="Riley R."/>
            <person name="Salamov A."/>
            <person name="Simmons B.A."/>
            <person name="Magnuson J.K."/>
            <person name="Henrissat B."/>
            <person name="Mortensen U.H."/>
            <person name="Larsen T.O."/>
            <person name="Devries R.P."/>
            <person name="Grigoriev I.V."/>
            <person name="Machida M."/>
            <person name="Baker S.E."/>
            <person name="Andersen M.R."/>
            <person name="Cantor M.N."/>
            <person name="Hua S.X."/>
        </authorList>
    </citation>
    <scope>NUCLEOTIDE SEQUENCE [LARGE SCALE GENOMIC DNA]</scope>
    <source>
        <strain evidence="1 2">CBS 119388</strain>
    </source>
</reference>
<evidence type="ECO:0000313" key="2">
    <source>
        <dbReference type="Proteomes" id="UP000325579"/>
    </source>
</evidence>
<dbReference type="AlphaFoldDB" id="A0A5N7CWL8"/>
<proteinExistence type="predicted"/>
<dbReference type="EMBL" id="ML736859">
    <property type="protein sequence ID" value="KAE8398359.1"/>
    <property type="molecule type" value="Genomic_DNA"/>
</dbReference>
<protein>
    <submittedName>
        <fullName evidence="1">Uncharacterized protein</fullName>
    </submittedName>
</protein>
<accession>A0A5N7CWL8</accession>
<name>A0A5N7CWL8_9EURO</name>
<evidence type="ECO:0000313" key="1">
    <source>
        <dbReference type="EMBL" id="KAE8398359.1"/>
    </source>
</evidence>
<gene>
    <name evidence="1" type="ORF">BDV37DRAFT_263420</name>
</gene>